<feature type="transmembrane region" description="Helical" evidence="5">
    <location>
        <begin position="199"/>
        <end position="217"/>
    </location>
</feature>
<comment type="subunit">
    <text evidence="5">NDH-1 is composed of 14 different subunits. Subunits NuoA, H, J, K, L, M, N constitute the membrane sector of the complex.</text>
</comment>
<organism evidence="8 9">
    <name type="scientific">Dactylosporangium fulvum</name>
    <dbReference type="NCBI Taxonomy" id="53359"/>
    <lineage>
        <taxon>Bacteria</taxon>
        <taxon>Bacillati</taxon>
        <taxon>Actinomycetota</taxon>
        <taxon>Actinomycetes</taxon>
        <taxon>Micromonosporales</taxon>
        <taxon>Micromonosporaceae</taxon>
        <taxon>Dactylosporangium</taxon>
    </lineage>
</organism>
<dbReference type="EC" id="7.1.1.-" evidence="5"/>
<evidence type="ECO:0000256" key="4">
    <source>
        <dbReference type="ARBA" id="ARBA00023136"/>
    </source>
</evidence>
<feature type="transmembrane region" description="Helical" evidence="5">
    <location>
        <begin position="290"/>
        <end position="310"/>
    </location>
</feature>
<feature type="transmembrane region" description="Helical" evidence="5">
    <location>
        <begin position="126"/>
        <end position="147"/>
    </location>
</feature>
<feature type="transmembrane region" description="Helical" evidence="5">
    <location>
        <begin position="330"/>
        <end position="347"/>
    </location>
</feature>
<dbReference type="InterPro" id="IPR018086">
    <property type="entry name" value="NADH_UbQ_OxRdtase_su1_CS"/>
</dbReference>
<dbReference type="NCBIfam" id="NF004743">
    <property type="entry name" value="PRK06076.1-4"/>
    <property type="match status" value="1"/>
</dbReference>
<keyword evidence="3 5" id="KW-1133">Transmembrane helix</keyword>
<evidence type="ECO:0000256" key="3">
    <source>
        <dbReference type="ARBA" id="ARBA00022989"/>
    </source>
</evidence>
<name>A0ABY5VQX6_9ACTN</name>
<dbReference type="GO" id="GO:0050136">
    <property type="term" value="F:NADH dehydrogenase (quinone) (non-electrogenic) activity"/>
    <property type="evidence" value="ECO:0007669"/>
    <property type="project" value="UniProtKB-EC"/>
</dbReference>
<proteinExistence type="inferred from homology"/>
<reference evidence="8" key="1">
    <citation type="submission" date="2021-04" db="EMBL/GenBank/DDBJ databases">
        <authorList>
            <person name="Hartkoorn R.C."/>
            <person name="Beaudoing E."/>
            <person name="Hot D."/>
        </authorList>
    </citation>
    <scope>NUCLEOTIDE SEQUENCE</scope>
    <source>
        <strain evidence="8">NRRL B-16292</strain>
    </source>
</reference>
<dbReference type="NCBIfam" id="NF004741">
    <property type="entry name" value="PRK06076.1-2"/>
    <property type="match status" value="1"/>
</dbReference>
<sequence>MQQQSSGVDMADPWWLVLAKIAVVFVFLNLMTIFVIVFERKLVARMQVRPGPNRAGPGGWLQSLADGLKLIFKEDIRPAAADRIVYVAAPVISVVCAFTAFSIIPFGPVVGVFGERTALQLADPPIGVLVALACTSVGVYGVVLAGWASGSSYPLFGALRSAAQMISYEVVLGLSIVGVLLASGSLRTSEIVAAQAHDGWFALVLLPSFLTYFIASVGETNRAPFDLAEAESELVGGFHTEYSSVKFMLLFLAEYINVITVCALATTLFLGGWRAPWPLSAVGDGALNQGYWPLLWFVAKVLVLVAVFVWLRGTLPRLRYDQYMRFSWKVLLPGSLVWILLVAGIRVSGAGPAVRWTVLGAAAAVLIAALVVAGRRSARRRVVLPPPSGGFPLPPLDLVVPPHGAQRRAASATSMPSSSHSRPVMNVSSESSPTGSLSNGASTG</sequence>
<keyword evidence="4 5" id="KW-0472">Membrane</keyword>
<feature type="transmembrane region" description="Helical" evidence="5">
    <location>
        <begin position="168"/>
        <end position="187"/>
    </location>
</feature>
<dbReference type="PANTHER" id="PTHR11432:SF3">
    <property type="entry name" value="NADH-UBIQUINONE OXIDOREDUCTASE CHAIN 1"/>
    <property type="match status" value="1"/>
</dbReference>
<accession>A0ABY5VQX6</accession>
<feature type="region of interest" description="Disordered" evidence="7">
    <location>
        <begin position="404"/>
        <end position="444"/>
    </location>
</feature>
<comment type="function">
    <text evidence="5">NDH-1 shuttles electrons from NADH, via FMN and iron-sulfur (Fe-S) centers, to quinones in the respiratory chain. The immediate electron acceptor for the enzyme in this species is believed to be ubiquinone. Couples the redox reaction to proton translocation (for every two electrons transferred, four hydrogen ions are translocated across the cytoplasmic membrane), and thus conserves the redox energy in a proton gradient. This subunit may bind ubiquinone.</text>
</comment>
<keyword evidence="5 6" id="KW-0520">NAD</keyword>
<dbReference type="PROSITE" id="PS00668">
    <property type="entry name" value="COMPLEX1_ND1_2"/>
    <property type="match status" value="1"/>
</dbReference>
<feature type="transmembrane region" description="Helical" evidence="5">
    <location>
        <begin position="353"/>
        <end position="373"/>
    </location>
</feature>
<dbReference type="HAMAP" id="MF_01350">
    <property type="entry name" value="NDH1_NuoH"/>
    <property type="match status" value="1"/>
</dbReference>
<comment type="subcellular location">
    <subcellularLocation>
        <location evidence="5 6">Cell membrane</location>
        <topology evidence="5 6">Multi-pass membrane protein</topology>
    </subcellularLocation>
    <subcellularLocation>
        <location evidence="1">Membrane</location>
        <topology evidence="1">Multi-pass membrane protein</topology>
    </subcellularLocation>
</comment>
<comment type="catalytic activity">
    <reaction evidence="5">
        <text>a quinone + NADH + 5 H(+)(in) = a quinol + NAD(+) + 4 H(+)(out)</text>
        <dbReference type="Rhea" id="RHEA:57888"/>
        <dbReference type="ChEBI" id="CHEBI:15378"/>
        <dbReference type="ChEBI" id="CHEBI:24646"/>
        <dbReference type="ChEBI" id="CHEBI:57540"/>
        <dbReference type="ChEBI" id="CHEBI:57945"/>
        <dbReference type="ChEBI" id="CHEBI:132124"/>
    </reaction>
</comment>
<feature type="transmembrane region" description="Helical" evidence="5">
    <location>
        <begin position="84"/>
        <end position="106"/>
    </location>
</feature>
<dbReference type="EMBL" id="CP073720">
    <property type="protein sequence ID" value="UWP79695.1"/>
    <property type="molecule type" value="Genomic_DNA"/>
</dbReference>
<evidence type="ECO:0000313" key="9">
    <source>
        <dbReference type="Proteomes" id="UP001059617"/>
    </source>
</evidence>
<dbReference type="PANTHER" id="PTHR11432">
    <property type="entry name" value="NADH DEHYDROGENASE SUBUNIT 1"/>
    <property type="match status" value="1"/>
</dbReference>
<dbReference type="InterPro" id="IPR001694">
    <property type="entry name" value="NADH_UbQ_OxRdtase_su1/FPO"/>
</dbReference>
<gene>
    <name evidence="5 8" type="primary">nuoH</name>
    <name evidence="8" type="ORF">Dfulv_31615</name>
</gene>
<keyword evidence="5" id="KW-0874">Quinone</keyword>
<keyword evidence="5" id="KW-0830">Ubiquinone</keyword>
<protein>
    <recommendedName>
        <fullName evidence="5">NADH-quinone oxidoreductase subunit H</fullName>
        <ecNumber evidence="5">7.1.1.-</ecNumber>
    </recommendedName>
    <alternativeName>
        <fullName evidence="5">NADH dehydrogenase I subunit H</fullName>
    </alternativeName>
    <alternativeName>
        <fullName evidence="5">NDH-1 subunit H</fullName>
    </alternativeName>
</protein>
<feature type="compositionally biased region" description="Low complexity" evidence="7">
    <location>
        <begin position="404"/>
        <end position="422"/>
    </location>
</feature>
<evidence type="ECO:0000256" key="6">
    <source>
        <dbReference type="RuleBase" id="RU000471"/>
    </source>
</evidence>
<evidence type="ECO:0000256" key="7">
    <source>
        <dbReference type="SAM" id="MobiDB-lite"/>
    </source>
</evidence>
<keyword evidence="5" id="KW-1003">Cell membrane</keyword>
<dbReference type="Pfam" id="PF00146">
    <property type="entry name" value="NADHdh"/>
    <property type="match status" value="1"/>
</dbReference>
<dbReference type="Proteomes" id="UP001059617">
    <property type="component" value="Chromosome"/>
</dbReference>
<evidence type="ECO:0000256" key="1">
    <source>
        <dbReference type="ARBA" id="ARBA00004141"/>
    </source>
</evidence>
<feature type="compositionally biased region" description="Polar residues" evidence="7">
    <location>
        <begin position="426"/>
        <end position="444"/>
    </location>
</feature>
<evidence type="ECO:0000313" key="8">
    <source>
        <dbReference type="EMBL" id="UWP79695.1"/>
    </source>
</evidence>
<dbReference type="RefSeq" id="WP_259857453.1">
    <property type="nucleotide sequence ID" value="NZ_BAAAST010000001.1"/>
</dbReference>
<keyword evidence="8" id="KW-0560">Oxidoreductase</keyword>
<comment type="similarity">
    <text evidence="5 6">Belongs to the complex I subunit 1 family.</text>
</comment>
<keyword evidence="2 5" id="KW-0812">Transmembrane</keyword>
<feature type="transmembrane region" description="Helical" evidence="5">
    <location>
        <begin position="247"/>
        <end position="270"/>
    </location>
</feature>
<feature type="transmembrane region" description="Helical" evidence="5">
    <location>
        <begin position="14"/>
        <end position="38"/>
    </location>
</feature>
<evidence type="ECO:0000256" key="5">
    <source>
        <dbReference type="HAMAP-Rule" id="MF_01350"/>
    </source>
</evidence>
<keyword evidence="5" id="KW-1278">Translocase</keyword>
<reference evidence="8" key="2">
    <citation type="submission" date="2022-09" db="EMBL/GenBank/DDBJ databases">
        <title>Biosynthetic gene clusters of Dactylosporangioum fulvum.</title>
        <authorList>
            <person name="Caradec T."/>
        </authorList>
    </citation>
    <scope>NUCLEOTIDE SEQUENCE</scope>
    <source>
        <strain evidence="8">NRRL B-16292</strain>
    </source>
</reference>
<evidence type="ECO:0000256" key="2">
    <source>
        <dbReference type="ARBA" id="ARBA00022692"/>
    </source>
</evidence>
<keyword evidence="9" id="KW-1185">Reference proteome</keyword>